<evidence type="ECO:0000313" key="3">
    <source>
        <dbReference type="Proteomes" id="UP000231501"/>
    </source>
</evidence>
<evidence type="ECO:0000313" key="2">
    <source>
        <dbReference type="EMBL" id="PIM53458.1"/>
    </source>
</evidence>
<dbReference type="OrthoDB" id="7630309at2"/>
<accession>A0A2G9CAK4</accession>
<reference evidence="2 3" key="1">
    <citation type="submission" date="2017-11" db="EMBL/GenBank/DDBJ databases">
        <title>Draft genome sequence of Mitsuaria sp. HWN-4.</title>
        <authorList>
            <person name="Gundlapally S.R."/>
        </authorList>
    </citation>
    <scope>NUCLEOTIDE SEQUENCE [LARGE SCALE GENOMIC DNA]</scope>
    <source>
        <strain evidence="2 3">HWN-4</strain>
    </source>
</reference>
<dbReference type="EMBL" id="PEOG01000021">
    <property type="protein sequence ID" value="PIM53458.1"/>
    <property type="molecule type" value="Genomic_DNA"/>
</dbReference>
<comment type="caution">
    <text evidence="2">The sequence shown here is derived from an EMBL/GenBank/DDBJ whole genome shotgun (WGS) entry which is preliminary data.</text>
</comment>
<keyword evidence="3" id="KW-1185">Reference proteome</keyword>
<dbReference type="Proteomes" id="UP000231501">
    <property type="component" value="Unassembled WGS sequence"/>
</dbReference>
<name>A0A2G9CAK4_9BURK</name>
<evidence type="ECO:0000256" key="1">
    <source>
        <dbReference type="SAM" id="SignalP"/>
    </source>
</evidence>
<feature type="signal peptide" evidence="1">
    <location>
        <begin position="1"/>
        <end position="18"/>
    </location>
</feature>
<dbReference type="Gene3D" id="2.60.40.10">
    <property type="entry name" value="Immunoglobulins"/>
    <property type="match status" value="1"/>
</dbReference>
<dbReference type="AlphaFoldDB" id="A0A2G9CAK4"/>
<proteinExistence type="predicted"/>
<protein>
    <submittedName>
        <fullName evidence="2">Pilus assembly protein</fullName>
    </submittedName>
</protein>
<keyword evidence="1" id="KW-0732">Signal</keyword>
<gene>
    <name evidence="2" type="ORF">CS062_09565</name>
</gene>
<organism evidence="2 3">
    <name type="scientific">Roseateles chitinivorans</name>
    <dbReference type="NCBI Taxonomy" id="2917965"/>
    <lineage>
        <taxon>Bacteria</taxon>
        <taxon>Pseudomonadati</taxon>
        <taxon>Pseudomonadota</taxon>
        <taxon>Betaproteobacteria</taxon>
        <taxon>Burkholderiales</taxon>
        <taxon>Sphaerotilaceae</taxon>
        <taxon>Roseateles</taxon>
    </lineage>
</organism>
<dbReference type="InterPro" id="IPR013783">
    <property type="entry name" value="Ig-like_fold"/>
</dbReference>
<feature type="chain" id="PRO_5013755470" evidence="1">
    <location>
        <begin position="19"/>
        <end position="243"/>
    </location>
</feature>
<sequence length="243" mass="26418">MSKCLIAGAAFLSSSAGAAPVISIGSMFDYLAPEKSTLLKQVRNTGESTAFVKVSISEIIYREGGDSEERPVDLKSLGTGGVGLMASPMRLIVPAGGVQATRLLFRGERDVERHYRVRFIPVLPDLGDGFALPDAQREQYKDELQAGVNVLTGYGAITIVRPRAVHFDTRIDKATDQVVVRNQGNSTIVLDALVLCDESQQHCDSPVVRHVRPGADLPLHRRAGQIVQFTLVEGDKRKPINIE</sequence>